<protein>
    <recommendedName>
        <fullName evidence="4">Small ribosomal subunit protein uS10</fullName>
    </recommendedName>
</protein>
<dbReference type="PANTHER" id="PTHR11700">
    <property type="entry name" value="30S RIBOSOMAL PROTEIN S10 FAMILY MEMBER"/>
    <property type="match status" value="1"/>
</dbReference>
<comment type="caution">
    <text evidence="6">The sequence shown here is derived from an EMBL/GenBank/DDBJ whole genome shotgun (WGS) entry which is preliminary data.</text>
</comment>
<gene>
    <name evidence="4" type="primary">rpsJ</name>
    <name evidence="6" type="ORF">C0189_04390</name>
</gene>
<dbReference type="SUPFAM" id="SSF54999">
    <property type="entry name" value="Ribosomal protein S10"/>
    <property type="match status" value="1"/>
</dbReference>
<dbReference type="NCBIfam" id="TIGR01049">
    <property type="entry name" value="rpsJ_bact"/>
    <property type="match status" value="1"/>
</dbReference>
<dbReference type="EMBL" id="PNIL01000064">
    <property type="protein sequence ID" value="PMP66750.1"/>
    <property type="molecule type" value="Genomic_DNA"/>
</dbReference>
<comment type="similarity">
    <text evidence="1 4">Belongs to the universal ribosomal protein uS10 family.</text>
</comment>
<dbReference type="GO" id="GO:1990904">
    <property type="term" value="C:ribonucleoprotein complex"/>
    <property type="evidence" value="ECO:0007669"/>
    <property type="project" value="UniProtKB-KW"/>
</dbReference>
<keyword evidence="2 4" id="KW-0689">Ribosomal protein</keyword>
<feature type="domain" description="Small ribosomal subunit protein uS10" evidence="5">
    <location>
        <begin position="7"/>
        <end position="101"/>
    </location>
</feature>
<accession>A0A2J6WDN1</accession>
<comment type="function">
    <text evidence="4">Involved in the binding of tRNA to the ribosomes.</text>
</comment>
<dbReference type="Gene3D" id="3.30.70.600">
    <property type="entry name" value="Ribosomal protein S10 domain"/>
    <property type="match status" value="1"/>
</dbReference>
<dbReference type="NCBIfam" id="NF001861">
    <property type="entry name" value="PRK00596.1"/>
    <property type="match status" value="1"/>
</dbReference>
<dbReference type="GO" id="GO:0000049">
    <property type="term" value="F:tRNA binding"/>
    <property type="evidence" value="ECO:0007669"/>
    <property type="project" value="UniProtKB-UniRule"/>
</dbReference>
<dbReference type="HAMAP" id="MF_00508">
    <property type="entry name" value="Ribosomal_uS10"/>
    <property type="match status" value="1"/>
</dbReference>
<comment type="subunit">
    <text evidence="4">Part of the 30S ribosomal subunit.</text>
</comment>
<evidence type="ECO:0000256" key="1">
    <source>
        <dbReference type="ARBA" id="ARBA00007102"/>
    </source>
</evidence>
<dbReference type="AlphaFoldDB" id="A0A2J6WDN1"/>
<proteinExistence type="inferred from homology"/>
<dbReference type="GO" id="GO:0006412">
    <property type="term" value="P:translation"/>
    <property type="evidence" value="ECO:0007669"/>
    <property type="project" value="UniProtKB-UniRule"/>
</dbReference>
<evidence type="ECO:0000256" key="2">
    <source>
        <dbReference type="ARBA" id="ARBA00022980"/>
    </source>
</evidence>
<dbReference type="FunFam" id="3.30.70.600:FF:000003">
    <property type="entry name" value="30S ribosomal protein S10"/>
    <property type="match status" value="1"/>
</dbReference>
<dbReference type="Pfam" id="PF00338">
    <property type="entry name" value="Ribosomal_S10"/>
    <property type="match status" value="1"/>
</dbReference>
<dbReference type="PRINTS" id="PR00971">
    <property type="entry name" value="RIBOSOMALS10"/>
</dbReference>
<dbReference type="InterPro" id="IPR036838">
    <property type="entry name" value="Ribosomal_uS10_dom_sf"/>
</dbReference>
<dbReference type="GO" id="GO:0005840">
    <property type="term" value="C:ribosome"/>
    <property type="evidence" value="ECO:0007669"/>
    <property type="project" value="UniProtKB-KW"/>
</dbReference>
<dbReference type="SMART" id="SM01403">
    <property type="entry name" value="Ribosomal_S10"/>
    <property type="match status" value="1"/>
</dbReference>
<sequence length="102" mass="11463">MKKDRLRIRLKAFDNKILDLWAAKIVEVAKSSGATVSGPIPLPTKRTVFNVLRAPNIDKDSQEAFEICVHKRLIEIIDATPEITQKLANMDIPQGVEVEIKI</sequence>
<dbReference type="InterPro" id="IPR018268">
    <property type="entry name" value="Ribosomal_uS10_CS"/>
</dbReference>
<dbReference type="RefSeq" id="WP_014453665.1">
    <property type="nucleotide sequence ID" value="NZ_JBNARP010000026.1"/>
</dbReference>
<evidence type="ECO:0000313" key="6">
    <source>
        <dbReference type="EMBL" id="PMP66750.1"/>
    </source>
</evidence>
<dbReference type="PROSITE" id="PS00361">
    <property type="entry name" value="RIBOSOMAL_S10"/>
    <property type="match status" value="1"/>
</dbReference>
<reference evidence="6 7" key="1">
    <citation type="submission" date="2018-01" db="EMBL/GenBank/DDBJ databases">
        <title>Metagenomic assembled genomes from two thermal pools in the Uzon Caldera, Kamchatka, Russia.</title>
        <authorList>
            <person name="Wilkins L."/>
            <person name="Ettinger C."/>
        </authorList>
    </citation>
    <scope>NUCLEOTIDE SEQUENCE [LARGE SCALE GENOMIC DNA]</scope>
    <source>
        <strain evidence="6">ZAV-07</strain>
    </source>
</reference>
<dbReference type="Proteomes" id="UP000237040">
    <property type="component" value="Unassembled WGS sequence"/>
</dbReference>
<evidence type="ECO:0000256" key="4">
    <source>
        <dbReference type="HAMAP-Rule" id="MF_00508"/>
    </source>
</evidence>
<evidence type="ECO:0000259" key="5">
    <source>
        <dbReference type="SMART" id="SM01403"/>
    </source>
</evidence>
<dbReference type="GO" id="GO:0003735">
    <property type="term" value="F:structural constituent of ribosome"/>
    <property type="evidence" value="ECO:0007669"/>
    <property type="project" value="InterPro"/>
</dbReference>
<organism evidence="6 7">
    <name type="scientific">Caldisericum exile</name>
    <dbReference type="NCBI Taxonomy" id="693075"/>
    <lineage>
        <taxon>Bacteria</taxon>
        <taxon>Pseudomonadati</taxon>
        <taxon>Caldisericota/Cryosericota group</taxon>
        <taxon>Caldisericota</taxon>
        <taxon>Caldisericia</taxon>
        <taxon>Caldisericales</taxon>
        <taxon>Caldisericaceae</taxon>
        <taxon>Caldisericum</taxon>
    </lineage>
</organism>
<dbReference type="OMA" id="VDIEIKM"/>
<dbReference type="InterPro" id="IPR001848">
    <property type="entry name" value="Ribosomal_uS10"/>
</dbReference>
<evidence type="ECO:0000256" key="3">
    <source>
        <dbReference type="ARBA" id="ARBA00023274"/>
    </source>
</evidence>
<keyword evidence="3 4" id="KW-0687">Ribonucleoprotein</keyword>
<dbReference type="InterPro" id="IPR027486">
    <property type="entry name" value="Ribosomal_uS10_dom"/>
</dbReference>
<evidence type="ECO:0000313" key="7">
    <source>
        <dbReference type="Proteomes" id="UP000237040"/>
    </source>
</evidence>
<name>A0A2J6WDN1_9BACT</name>